<sequence>MKNAVLFYLLVLLWTSGAYDHFKRLCQEQGTAGAAAFVYRLFFRDYPVTASFTGCQNRQIIKTAFLVKAGELLCLVLLLRIFWVTWWGELILLLLLLGAGAFALYQLATLCSRTGEIKCVYPLTDGYGVYEIVLRPSGPVREWVGTTLAELDLRRKELLVLSITRAGKVIIFPKGPEVLLADDRLLVFGKTATLPAVPLGGLGPDAE</sequence>
<evidence type="ECO:0000259" key="2">
    <source>
        <dbReference type="PROSITE" id="PS51202"/>
    </source>
</evidence>
<name>A0A8J6HZQ9_9FIRM</name>
<dbReference type="InterPro" id="IPR036721">
    <property type="entry name" value="RCK_C_sf"/>
</dbReference>
<accession>A0A8J6HZQ9</accession>
<dbReference type="RefSeq" id="WP_181339258.1">
    <property type="nucleotide sequence ID" value="NZ_JAAKDE010000008.1"/>
</dbReference>
<evidence type="ECO:0000256" key="1">
    <source>
        <dbReference type="SAM" id="Phobius"/>
    </source>
</evidence>
<evidence type="ECO:0000313" key="3">
    <source>
        <dbReference type="EMBL" id="MBA2132806.1"/>
    </source>
</evidence>
<dbReference type="GO" id="GO:0008324">
    <property type="term" value="F:monoatomic cation transmembrane transporter activity"/>
    <property type="evidence" value="ECO:0007669"/>
    <property type="project" value="InterPro"/>
</dbReference>
<proteinExistence type="predicted"/>
<keyword evidence="1" id="KW-1133">Transmembrane helix</keyword>
<comment type="caution">
    <text evidence="3">The sequence shown here is derived from an EMBL/GenBank/DDBJ whole genome shotgun (WGS) entry which is preliminary data.</text>
</comment>
<protein>
    <recommendedName>
        <fullName evidence="2">RCK C-terminal domain-containing protein</fullName>
    </recommendedName>
</protein>
<dbReference type="PROSITE" id="PS51202">
    <property type="entry name" value="RCK_C"/>
    <property type="match status" value="1"/>
</dbReference>
<evidence type="ECO:0000313" key="4">
    <source>
        <dbReference type="Proteomes" id="UP000657177"/>
    </source>
</evidence>
<feature type="transmembrane region" description="Helical" evidence="1">
    <location>
        <begin position="90"/>
        <end position="108"/>
    </location>
</feature>
<dbReference type="Gene3D" id="3.30.70.1450">
    <property type="entry name" value="Regulator of K+ conductance, C-terminal domain"/>
    <property type="match status" value="1"/>
</dbReference>
<organism evidence="3 4">
    <name type="scientific">Capillibacterium thermochitinicola</name>
    <dbReference type="NCBI Taxonomy" id="2699427"/>
    <lineage>
        <taxon>Bacteria</taxon>
        <taxon>Bacillati</taxon>
        <taxon>Bacillota</taxon>
        <taxon>Capillibacterium</taxon>
    </lineage>
</organism>
<dbReference type="InterPro" id="IPR006037">
    <property type="entry name" value="RCK_C"/>
</dbReference>
<dbReference type="Pfam" id="PF02080">
    <property type="entry name" value="TrkA_C"/>
    <property type="match status" value="1"/>
</dbReference>
<feature type="domain" description="RCK C-terminal" evidence="2">
    <location>
        <begin position="118"/>
        <end position="203"/>
    </location>
</feature>
<keyword evidence="4" id="KW-1185">Reference proteome</keyword>
<dbReference type="GO" id="GO:0006813">
    <property type="term" value="P:potassium ion transport"/>
    <property type="evidence" value="ECO:0007669"/>
    <property type="project" value="InterPro"/>
</dbReference>
<dbReference type="SUPFAM" id="SSF116726">
    <property type="entry name" value="TrkA C-terminal domain-like"/>
    <property type="match status" value="1"/>
</dbReference>
<dbReference type="Proteomes" id="UP000657177">
    <property type="component" value="Unassembled WGS sequence"/>
</dbReference>
<keyword evidence="1" id="KW-0472">Membrane</keyword>
<dbReference type="AlphaFoldDB" id="A0A8J6HZQ9"/>
<keyword evidence="1" id="KW-0812">Transmembrane</keyword>
<gene>
    <name evidence="3" type="ORF">G5B42_04510</name>
</gene>
<dbReference type="EMBL" id="JAAKDE010000008">
    <property type="protein sequence ID" value="MBA2132806.1"/>
    <property type="molecule type" value="Genomic_DNA"/>
</dbReference>
<reference evidence="3" key="1">
    <citation type="submission" date="2020-06" db="EMBL/GenBank/DDBJ databases">
        <title>Novel chitinolytic bacterium.</title>
        <authorList>
            <person name="Ungkulpasvich U."/>
            <person name="Kosugi A."/>
            <person name="Uke A."/>
        </authorList>
    </citation>
    <scope>NUCLEOTIDE SEQUENCE</scope>
    <source>
        <strain evidence="3">UUS1-1</strain>
    </source>
</reference>